<dbReference type="EMBL" id="KV722561">
    <property type="protein sequence ID" value="OCH85823.1"/>
    <property type="molecule type" value="Genomic_DNA"/>
</dbReference>
<name>A0A8E2AKE2_9APHY</name>
<proteinExistence type="predicted"/>
<dbReference type="AlphaFoldDB" id="A0A8E2AKE2"/>
<gene>
    <name evidence="1" type="ORF">OBBRIDRAFT_828694</name>
</gene>
<evidence type="ECO:0000313" key="2">
    <source>
        <dbReference type="Proteomes" id="UP000250043"/>
    </source>
</evidence>
<dbReference type="Proteomes" id="UP000250043">
    <property type="component" value="Unassembled WGS sequence"/>
</dbReference>
<accession>A0A8E2AKE2</accession>
<keyword evidence="2" id="KW-1185">Reference proteome</keyword>
<protein>
    <submittedName>
        <fullName evidence="1">Uncharacterized protein</fullName>
    </submittedName>
</protein>
<sequence>MYGKDGSPLGARDLRGACEVGMQAAAERIEIGGSQKFEGGCGEGYPASHVMVTRRNVAPPRCPKTIDGAAPCRNASWTSSSNVKPSVARCQHAMRSICRPDEAYSAGGASNRDLQRPALPFAGSLTRCGMSHLLVRASYPRNACTVPRHETGGSGCATRLAPGGEGGDGVGEDIALLGKR</sequence>
<evidence type="ECO:0000313" key="1">
    <source>
        <dbReference type="EMBL" id="OCH85823.1"/>
    </source>
</evidence>
<reference evidence="1 2" key="1">
    <citation type="submission" date="2016-07" db="EMBL/GenBank/DDBJ databases">
        <title>Draft genome of the white-rot fungus Obba rivulosa 3A-2.</title>
        <authorList>
            <consortium name="DOE Joint Genome Institute"/>
            <person name="Miettinen O."/>
            <person name="Riley R."/>
            <person name="Acob R."/>
            <person name="Barry K."/>
            <person name="Cullen D."/>
            <person name="De Vries R."/>
            <person name="Hainaut M."/>
            <person name="Hatakka A."/>
            <person name="Henrissat B."/>
            <person name="Hilden K."/>
            <person name="Kuo R."/>
            <person name="Labutti K."/>
            <person name="Lipzen A."/>
            <person name="Makela M.R."/>
            <person name="Sandor L."/>
            <person name="Spatafora J.W."/>
            <person name="Grigoriev I.V."/>
            <person name="Hibbett D.S."/>
        </authorList>
    </citation>
    <scope>NUCLEOTIDE SEQUENCE [LARGE SCALE GENOMIC DNA]</scope>
    <source>
        <strain evidence="1 2">3A-2</strain>
    </source>
</reference>
<organism evidence="1 2">
    <name type="scientific">Obba rivulosa</name>
    <dbReference type="NCBI Taxonomy" id="1052685"/>
    <lineage>
        <taxon>Eukaryota</taxon>
        <taxon>Fungi</taxon>
        <taxon>Dikarya</taxon>
        <taxon>Basidiomycota</taxon>
        <taxon>Agaricomycotina</taxon>
        <taxon>Agaricomycetes</taxon>
        <taxon>Polyporales</taxon>
        <taxon>Gelatoporiaceae</taxon>
        <taxon>Obba</taxon>
    </lineage>
</organism>